<evidence type="ECO:0000313" key="10">
    <source>
        <dbReference type="Proteomes" id="UP000737171"/>
    </source>
</evidence>
<feature type="transmembrane region" description="Helical" evidence="8">
    <location>
        <begin position="134"/>
        <end position="152"/>
    </location>
</feature>
<evidence type="ECO:0000313" key="9">
    <source>
        <dbReference type="EMBL" id="NRF66231.1"/>
    </source>
</evidence>
<feature type="transmembrane region" description="Helical" evidence="8">
    <location>
        <begin position="226"/>
        <end position="247"/>
    </location>
</feature>
<evidence type="ECO:0000256" key="1">
    <source>
        <dbReference type="ARBA" id="ARBA00004651"/>
    </source>
</evidence>
<evidence type="ECO:0000256" key="7">
    <source>
        <dbReference type="ARBA" id="ARBA00023136"/>
    </source>
</evidence>
<dbReference type="CDD" id="cd06579">
    <property type="entry name" value="TM_PBP1_transp_AraH_like"/>
    <property type="match status" value="1"/>
</dbReference>
<feature type="transmembrane region" description="Helical" evidence="8">
    <location>
        <begin position="172"/>
        <end position="197"/>
    </location>
</feature>
<dbReference type="InterPro" id="IPR001851">
    <property type="entry name" value="ABC_transp_permease"/>
</dbReference>
<feature type="transmembrane region" description="Helical" evidence="8">
    <location>
        <begin position="267"/>
        <end position="292"/>
    </location>
</feature>
<keyword evidence="7 8" id="KW-0472">Membrane</keyword>
<keyword evidence="6 8" id="KW-1133">Transmembrane helix</keyword>
<feature type="transmembrane region" description="Helical" evidence="8">
    <location>
        <begin position="47"/>
        <end position="67"/>
    </location>
</feature>
<evidence type="ECO:0000256" key="4">
    <source>
        <dbReference type="ARBA" id="ARBA00022519"/>
    </source>
</evidence>
<organism evidence="9 10">
    <name type="scientific">Pseudaquabacterium terrae</name>
    <dbReference type="NCBI Taxonomy" id="2732868"/>
    <lineage>
        <taxon>Bacteria</taxon>
        <taxon>Pseudomonadati</taxon>
        <taxon>Pseudomonadota</taxon>
        <taxon>Betaproteobacteria</taxon>
        <taxon>Burkholderiales</taxon>
        <taxon>Sphaerotilaceae</taxon>
        <taxon>Pseudaquabacterium</taxon>
    </lineage>
</organism>
<dbReference type="PANTHER" id="PTHR32196:SF21">
    <property type="entry name" value="ABC TRANSPORTER PERMEASE PROTEIN YPHD-RELATED"/>
    <property type="match status" value="1"/>
</dbReference>
<dbReference type="Proteomes" id="UP000737171">
    <property type="component" value="Unassembled WGS sequence"/>
</dbReference>
<keyword evidence="10" id="KW-1185">Reference proteome</keyword>
<evidence type="ECO:0000256" key="5">
    <source>
        <dbReference type="ARBA" id="ARBA00022692"/>
    </source>
</evidence>
<evidence type="ECO:0000256" key="3">
    <source>
        <dbReference type="ARBA" id="ARBA00022475"/>
    </source>
</evidence>
<protein>
    <submittedName>
        <fullName evidence="9">ABC transporter permease</fullName>
    </submittedName>
</protein>
<accession>A0ABX2EAV0</accession>
<evidence type="ECO:0000256" key="8">
    <source>
        <dbReference type="SAM" id="Phobius"/>
    </source>
</evidence>
<keyword evidence="4" id="KW-0997">Cell inner membrane</keyword>
<gene>
    <name evidence="9" type="ORF">HLB44_04475</name>
</gene>
<evidence type="ECO:0000256" key="6">
    <source>
        <dbReference type="ARBA" id="ARBA00022989"/>
    </source>
</evidence>
<dbReference type="Pfam" id="PF02653">
    <property type="entry name" value="BPD_transp_2"/>
    <property type="match status" value="1"/>
</dbReference>
<feature type="transmembrane region" description="Helical" evidence="8">
    <location>
        <begin position="72"/>
        <end position="94"/>
    </location>
</feature>
<comment type="subcellular location">
    <subcellularLocation>
        <location evidence="1">Cell membrane</location>
        <topology evidence="1">Multi-pass membrane protein</topology>
    </subcellularLocation>
</comment>
<feature type="transmembrane region" description="Helical" evidence="8">
    <location>
        <begin position="299"/>
        <end position="323"/>
    </location>
</feature>
<name>A0ABX2EAV0_9BURK</name>
<dbReference type="EMBL" id="JABRWJ010000001">
    <property type="protein sequence ID" value="NRF66231.1"/>
    <property type="molecule type" value="Genomic_DNA"/>
</dbReference>
<dbReference type="PANTHER" id="PTHR32196">
    <property type="entry name" value="ABC TRANSPORTER PERMEASE PROTEIN YPHD-RELATED-RELATED"/>
    <property type="match status" value="1"/>
</dbReference>
<keyword evidence="3" id="KW-1003">Cell membrane</keyword>
<evidence type="ECO:0000256" key="2">
    <source>
        <dbReference type="ARBA" id="ARBA00022448"/>
    </source>
</evidence>
<proteinExistence type="predicted"/>
<comment type="caution">
    <text evidence="9">The sequence shown here is derived from an EMBL/GenBank/DDBJ whole genome shotgun (WGS) entry which is preliminary data.</text>
</comment>
<sequence length="332" mass="34103">MSTTTLSPPAVTTMRALHDKLPPLGTLGPLVALLAACVFFATQSDRFLTGANLSLVLQQVMVVGVIAIGQTLIILTAGIDLSCGMVMALGGIVMSKFATELGLPPALAIACGIAVTTLFGLINGLLVTRIKLPPFIVTLGTLNIAFAITQLYSNSQTVTELPPALTALGNTFTFAGTEVAWGALLMLALFGLAWFVLRETAAGRHVYAVGNNAEATRLVGIPTQRVLLGVYVIAGLFYGIASLLSVARTGVGDPNAGQTENLDAITAVVLGGTSLFGGRGVVLGTLVGALIVGVFRNGLTLMGVSSIYQVLVTGVLVILAVAADQLSRKGAR</sequence>
<keyword evidence="5 8" id="KW-0812">Transmembrane</keyword>
<feature type="transmembrane region" description="Helical" evidence="8">
    <location>
        <begin position="106"/>
        <end position="127"/>
    </location>
</feature>
<keyword evidence="2" id="KW-0813">Transport</keyword>
<feature type="transmembrane region" description="Helical" evidence="8">
    <location>
        <begin position="21"/>
        <end position="41"/>
    </location>
</feature>
<reference evidence="9 10" key="1">
    <citation type="submission" date="2020-05" db="EMBL/GenBank/DDBJ databases">
        <title>Aquincola sp. isolate from soil.</title>
        <authorList>
            <person name="Han J."/>
            <person name="Kim D.-U."/>
        </authorList>
    </citation>
    <scope>NUCLEOTIDE SEQUENCE [LARGE SCALE GENOMIC DNA]</scope>
    <source>
        <strain evidence="9 10">S2</strain>
    </source>
</reference>